<dbReference type="AlphaFoldDB" id="A0AAD6V0I2"/>
<protein>
    <submittedName>
        <fullName evidence="1">Uncharacterized protein</fullName>
    </submittedName>
</protein>
<name>A0AAD6V0I2_9AGAR</name>
<dbReference type="Proteomes" id="UP001219525">
    <property type="component" value="Unassembled WGS sequence"/>
</dbReference>
<evidence type="ECO:0000313" key="2">
    <source>
        <dbReference type="Proteomes" id="UP001219525"/>
    </source>
</evidence>
<proteinExistence type="predicted"/>
<sequence length="170" mass="19065">MPRRLRASEKHLGKQNILKEGTRSAALPDPNGSEAPDAVLVLISTVANYNPQLSPVGSWKSTYNKSFLLAKSHFQILQPGNILIHRQAAVRSIARDGESKLLLVEDPTTGTTIRFSWHVFEVIILTGGAQARDGNRHKTRKILGFTSGIQSDSKRRQRGLRWRREDNGMW</sequence>
<dbReference type="EMBL" id="JARJCW010000066">
    <property type="protein sequence ID" value="KAJ7199768.1"/>
    <property type="molecule type" value="Genomic_DNA"/>
</dbReference>
<comment type="caution">
    <text evidence="1">The sequence shown here is derived from an EMBL/GenBank/DDBJ whole genome shotgun (WGS) entry which is preliminary data.</text>
</comment>
<evidence type="ECO:0000313" key="1">
    <source>
        <dbReference type="EMBL" id="KAJ7199768.1"/>
    </source>
</evidence>
<gene>
    <name evidence="1" type="ORF">GGX14DRAFT_401060</name>
</gene>
<accession>A0AAD6V0I2</accession>
<keyword evidence="2" id="KW-1185">Reference proteome</keyword>
<organism evidence="1 2">
    <name type="scientific">Mycena pura</name>
    <dbReference type="NCBI Taxonomy" id="153505"/>
    <lineage>
        <taxon>Eukaryota</taxon>
        <taxon>Fungi</taxon>
        <taxon>Dikarya</taxon>
        <taxon>Basidiomycota</taxon>
        <taxon>Agaricomycotina</taxon>
        <taxon>Agaricomycetes</taxon>
        <taxon>Agaricomycetidae</taxon>
        <taxon>Agaricales</taxon>
        <taxon>Marasmiineae</taxon>
        <taxon>Mycenaceae</taxon>
        <taxon>Mycena</taxon>
    </lineage>
</organism>
<reference evidence="1" key="1">
    <citation type="submission" date="2023-03" db="EMBL/GenBank/DDBJ databases">
        <title>Massive genome expansion in bonnet fungi (Mycena s.s.) driven by repeated elements and novel gene families across ecological guilds.</title>
        <authorList>
            <consortium name="Lawrence Berkeley National Laboratory"/>
            <person name="Harder C.B."/>
            <person name="Miyauchi S."/>
            <person name="Viragh M."/>
            <person name="Kuo A."/>
            <person name="Thoen E."/>
            <person name="Andreopoulos B."/>
            <person name="Lu D."/>
            <person name="Skrede I."/>
            <person name="Drula E."/>
            <person name="Henrissat B."/>
            <person name="Morin E."/>
            <person name="Kohler A."/>
            <person name="Barry K."/>
            <person name="LaButti K."/>
            <person name="Morin E."/>
            <person name="Salamov A."/>
            <person name="Lipzen A."/>
            <person name="Mereny Z."/>
            <person name="Hegedus B."/>
            <person name="Baldrian P."/>
            <person name="Stursova M."/>
            <person name="Weitz H."/>
            <person name="Taylor A."/>
            <person name="Grigoriev I.V."/>
            <person name="Nagy L.G."/>
            <person name="Martin F."/>
            <person name="Kauserud H."/>
        </authorList>
    </citation>
    <scope>NUCLEOTIDE SEQUENCE</scope>
    <source>
        <strain evidence="1">9144</strain>
    </source>
</reference>